<feature type="compositionally biased region" description="Polar residues" evidence="2">
    <location>
        <begin position="97"/>
        <end position="113"/>
    </location>
</feature>
<organism evidence="3 4">
    <name type="scientific">Rosistilla oblonga</name>
    <dbReference type="NCBI Taxonomy" id="2527990"/>
    <lineage>
        <taxon>Bacteria</taxon>
        <taxon>Pseudomonadati</taxon>
        <taxon>Planctomycetota</taxon>
        <taxon>Planctomycetia</taxon>
        <taxon>Pirellulales</taxon>
        <taxon>Pirellulaceae</taxon>
        <taxon>Rosistilla</taxon>
    </lineage>
</organism>
<reference evidence="3 4" key="1">
    <citation type="submission" date="2019-02" db="EMBL/GenBank/DDBJ databases">
        <title>Deep-cultivation of Planctomycetes and their phenomic and genomic characterization uncovers novel biology.</title>
        <authorList>
            <person name="Wiegand S."/>
            <person name="Jogler M."/>
            <person name="Boedeker C."/>
            <person name="Pinto D."/>
            <person name="Vollmers J."/>
            <person name="Rivas-Marin E."/>
            <person name="Kohn T."/>
            <person name="Peeters S.H."/>
            <person name="Heuer A."/>
            <person name="Rast P."/>
            <person name="Oberbeckmann S."/>
            <person name="Bunk B."/>
            <person name="Jeske O."/>
            <person name="Meyerdierks A."/>
            <person name="Storesund J.E."/>
            <person name="Kallscheuer N."/>
            <person name="Luecker S."/>
            <person name="Lage O.M."/>
            <person name="Pohl T."/>
            <person name="Merkel B.J."/>
            <person name="Hornburger P."/>
            <person name="Mueller R.-W."/>
            <person name="Bruemmer F."/>
            <person name="Labrenz M."/>
            <person name="Spormann A.M."/>
            <person name="Op den Camp H."/>
            <person name="Overmann J."/>
            <person name="Amann R."/>
            <person name="Jetten M.S.M."/>
            <person name="Mascher T."/>
            <person name="Medema M.H."/>
            <person name="Devos D.P."/>
            <person name="Kaster A.-K."/>
            <person name="Ovreas L."/>
            <person name="Rohde M."/>
            <person name="Galperin M.Y."/>
            <person name="Jogler C."/>
        </authorList>
    </citation>
    <scope>NUCLEOTIDE SEQUENCE [LARGE SCALE GENOMIC DNA]</scope>
    <source>
        <strain evidence="3 4">Mal33</strain>
    </source>
</reference>
<dbReference type="Proteomes" id="UP000316770">
    <property type="component" value="Chromosome"/>
</dbReference>
<name>A0A518IVC2_9BACT</name>
<keyword evidence="1" id="KW-0175">Coiled coil</keyword>
<feature type="compositionally biased region" description="Polar residues" evidence="2">
    <location>
        <begin position="120"/>
        <end position="137"/>
    </location>
</feature>
<dbReference type="AlphaFoldDB" id="A0A518IVC2"/>
<evidence type="ECO:0000313" key="3">
    <source>
        <dbReference type="EMBL" id="QDV57034.1"/>
    </source>
</evidence>
<feature type="compositionally biased region" description="Low complexity" evidence="2">
    <location>
        <begin position="140"/>
        <end position="149"/>
    </location>
</feature>
<evidence type="ECO:0000256" key="2">
    <source>
        <dbReference type="SAM" id="MobiDB-lite"/>
    </source>
</evidence>
<feature type="region of interest" description="Disordered" evidence="2">
    <location>
        <begin position="1"/>
        <end position="170"/>
    </location>
</feature>
<dbReference type="EMBL" id="CP036318">
    <property type="protein sequence ID" value="QDV57034.1"/>
    <property type="molecule type" value="Genomic_DNA"/>
</dbReference>
<feature type="region of interest" description="Disordered" evidence="2">
    <location>
        <begin position="293"/>
        <end position="312"/>
    </location>
</feature>
<evidence type="ECO:0000256" key="1">
    <source>
        <dbReference type="SAM" id="Coils"/>
    </source>
</evidence>
<gene>
    <name evidence="3" type="ORF">Mal33_30350</name>
</gene>
<feature type="coiled-coil region" evidence="1">
    <location>
        <begin position="220"/>
        <end position="247"/>
    </location>
</feature>
<feature type="compositionally biased region" description="Basic and acidic residues" evidence="2">
    <location>
        <begin position="51"/>
        <end position="96"/>
    </location>
</feature>
<proteinExistence type="predicted"/>
<keyword evidence="4" id="KW-1185">Reference proteome</keyword>
<accession>A0A518IVC2</accession>
<evidence type="ECO:0000313" key="4">
    <source>
        <dbReference type="Proteomes" id="UP000316770"/>
    </source>
</evidence>
<sequence length="403" mass="42458">MLSANPLTLASDDLGYRGGEGDGFSDTQIVAGGSRGGGPRDAAAQQGNDRGGPESRDSGDREESRLGRLDDQRPGGERRGGDRNGDRPPLRRDRGSSDGTPTITDNDQSSTTLPDVVNVTIRNETTTTSIGDSTSPIRTPVVSSSGPGVDSNPAVPGLSGEQGDLGPMQADVDGVSETVLVSVTPQGELWELSPESFDQVLRAESETFANPSTVEAIEAVDQWLNQSDAFRDQIEQLDQAIEDLAEEDPAAEPEAFELHEGTELQPDTAAEAVPSESNSQQWLLETSGLLLENDSSSRTVADPQSPRSGESIANAGWNVGIGVFKAFESVLPAAPQRSLSAALLPTVATPPRIPSPVEPTAESDSQRSLAWYEGASLAVITIAGVVYVRRSRAEAVRNPADFV</sequence>
<protein>
    <submittedName>
        <fullName evidence="3">Uncharacterized protein</fullName>
    </submittedName>
</protein>